<dbReference type="Proteomes" id="UP001188597">
    <property type="component" value="Unassembled WGS sequence"/>
</dbReference>
<accession>A0AA88VEF4</accession>
<comment type="caution">
    <text evidence="2">The sequence shown here is derived from an EMBL/GenBank/DDBJ whole genome shotgun (WGS) entry which is preliminary data.</text>
</comment>
<dbReference type="GO" id="GO:0003676">
    <property type="term" value="F:nucleic acid binding"/>
    <property type="evidence" value="ECO:0007669"/>
    <property type="project" value="InterPro"/>
</dbReference>
<proteinExistence type="predicted"/>
<evidence type="ECO:0000313" key="2">
    <source>
        <dbReference type="EMBL" id="KAK3006248.1"/>
    </source>
</evidence>
<dbReference type="SUPFAM" id="SSF53098">
    <property type="entry name" value="Ribonuclease H-like"/>
    <property type="match status" value="1"/>
</dbReference>
<dbReference type="InterPro" id="IPR012337">
    <property type="entry name" value="RNaseH-like_sf"/>
</dbReference>
<reference evidence="2" key="1">
    <citation type="submission" date="2022-12" db="EMBL/GenBank/DDBJ databases">
        <title>Draft genome assemblies for two species of Escallonia (Escalloniales).</title>
        <authorList>
            <person name="Chanderbali A."/>
            <person name="Dervinis C."/>
            <person name="Anghel I."/>
            <person name="Soltis D."/>
            <person name="Soltis P."/>
            <person name="Zapata F."/>
        </authorList>
    </citation>
    <scope>NUCLEOTIDE SEQUENCE</scope>
    <source>
        <strain evidence="2">UCBG64.0493</strain>
        <tissue evidence="2">Leaf</tissue>
    </source>
</reference>
<protein>
    <recommendedName>
        <fullName evidence="1">RNase H type-1 domain-containing protein</fullName>
    </recommendedName>
</protein>
<evidence type="ECO:0000313" key="3">
    <source>
        <dbReference type="Proteomes" id="UP001188597"/>
    </source>
</evidence>
<dbReference type="InterPro" id="IPR036397">
    <property type="entry name" value="RNaseH_sf"/>
</dbReference>
<dbReference type="InterPro" id="IPR002156">
    <property type="entry name" value="RNaseH_domain"/>
</dbReference>
<organism evidence="2 3">
    <name type="scientific">Escallonia herrerae</name>
    <dbReference type="NCBI Taxonomy" id="1293975"/>
    <lineage>
        <taxon>Eukaryota</taxon>
        <taxon>Viridiplantae</taxon>
        <taxon>Streptophyta</taxon>
        <taxon>Embryophyta</taxon>
        <taxon>Tracheophyta</taxon>
        <taxon>Spermatophyta</taxon>
        <taxon>Magnoliopsida</taxon>
        <taxon>eudicotyledons</taxon>
        <taxon>Gunneridae</taxon>
        <taxon>Pentapetalae</taxon>
        <taxon>asterids</taxon>
        <taxon>campanulids</taxon>
        <taxon>Escalloniales</taxon>
        <taxon>Escalloniaceae</taxon>
        <taxon>Escallonia</taxon>
    </lineage>
</organism>
<dbReference type="Gene3D" id="3.30.420.10">
    <property type="entry name" value="Ribonuclease H-like superfamily/Ribonuclease H"/>
    <property type="match status" value="1"/>
</dbReference>
<feature type="domain" description="RNase H type-1" evidence="1">
    <location>
        <begin position="129"/>
        <end position="215"/>
    </location>
</feature>
<dbReference type="Pfam" id="PF13456">
    <property type="entry name" value="RVT_3"/>
    <property type="match status" value="1"/>
</dbReference>
<sequence>MQMGEPVKDLLNIEVYPGEKVKTVRICSNLKKDNKLELVNLLRTYADIFAWTVVDMPGIDPEVITYRLNADSSKKPIKQNKRTFAPERQEKIEEKVDKLLTSNFIEEIYYPDWIANVVMVLKLCGRWRISSNNEVEYEALLTGIRLAHALKVDSLSVHSDSLLVVNYVLGDYEARDERMTQYFQLVKTLASKFKKLHHSLNSSRSNTQADTLSRLASAKVTDVQPSVYLELLIERNISSQTEIGVIDEEPCWMDPIIKYLSMGELPGGKHEACNLCIKVARYKRSFCLPYLRCLHPSESLNALQEVHEGICGQHLGGRILAQKILRQGYY</sequence>
<dbReference type="SUPFAM" id="SSF56672">
    <property type="entry name" value="DNA/RNA polymerases"/>
    <property type="match status" value="1"/>
</dbReference>
<evidence type="ECO:0000259" key="1">
    <source>
        <dbReference type="Pfam" id="PF13456"/>
    </source>
</evidence>
<dbReference type="AlphaFoldDB" id="A0AA88VEF4"/>
<dbReference type="InterPro" id="IPR043502">
    <property type="entry name" value="DNA/RNA_pol_sf"/>
</dbReference>
<dbReference type="PANTHER" id="PTHR48475:SF2">
    <property type="entry name" value="RIBONUCLEASE H"/>
    <property type="match status" value="1"/>
</dbReference>
<name>A0AA88VEF4_9ASTE</name>
<dbReference type="EMBL" id="JAVXUP010002018">
    <property type="protein sequence ID" value="KAK3006248.1"/>
    <property type="molecule type" value="Genomic_DNA"/>
</dbReference>
<dbReference type="GO" id="GO:0004523">
    <property type="term" value="F:RNA-DNA hybrid ribonuclease activity"/>
    <property type="evidence" value="ECO:0007669"/>
    <property type="project" value="InterPro"/>
</dbReference>
<gene>
    <name evidence="2" type="ORF">RJ639_016475</name>
</gene>
<dbReference type="PANTHER" id="PTHR48475">
    <property type="entry name" value="RIBONUCLEASE H"/>
    <property type="match status" value="1"/>
</dbReference>
<keyword evidence="3" id="KW-1185">Reference proteome</keyword>